<feature type="compositionally biased region" description="Low complexity" evidence="1">
    <location>
        <begin position="24"/>
        <end position="41"/>
    </location>
</feature>
<feature type="region of interest" description="Disordered" evidence="1">
    <location>
        <begin position="24"/>
        <end position="43"/>
    </location>
</feature>
<dbReference type="AlphaFoldDB" id="A0A6V7PPX3"/>
<gene>
    <name evidence="2" type="ORF">CB5_LOCUS15929</name>
</gene>
<accession>A0A6V7PPX3</accession>
<organism evidence="2">
    <name type="scientific">Ananas comosus var. bracteatus</name>
    <name type="common">red pineapple</name>
    <dbReference type="NCBI Taxonomy" id="296719"/>
    <lineage>
        <taxon>Eukaryota</taxon>
        <taxon>Viridiplantae</taxon>
        <taxon>Streptophyta</taxon>
        <taxon>Embryophyta</taxon>
        <taxon>Tracheophyta</taxon>
        <taxon>Spermatophyta</taxon>
        <taxon>Magnoliopsida</taxon>
        <taxon>Liliopsida</taxon>
        <taxon>Poales</taxon>
        <taxon>Bromeliaceae</taxon>
        <taxon>Bromelioideae</taxon>
        <taxon>Ananas</taxon>
    </lineage>
</organism>
<reference evidence="2" key="1">
    <citation type="submission" date="2020-07" db="EMBL/GenBank/DDBJ databases">
        <authorList>
            <person name="Lin J."/>
        </authorList>
    </citation>
    <scope>NUCLEOTIDE SEQUENCE</scope>
</reference>
<evidence type="ECO:0000313" key="2">
    <source>
        <dbReference type="EMBL" id="CAD1832718.1"/>
    </source>
</evidence>
<proteinExistence type="predicted"/>
<evidence type="ECO:0000256" key="1">
    <source>
        <dbReference type="SAM" id="MobiDB-lite"/>
    </source>
</evidence>
<name>A0A6V7PPX3_ANACO</name>
<sequence length="307" mass="32519">MERKADLPAPPPATSQSIPISAAADALTSSSFSSSSSASASPPDFLRHVHAAIKRHRPPGTMQSNFPRARRVLVPQTEPSKSTTTISSMTGNMSGKMLSLSGAVRTSNVACCQKKEGASGPAAATPPLGSQKDDYELMFDREKSALGISSSQLAPPHVSVDVDFKKDKVFLSADAQLTFQSDNARLTSGSKMDGMSTYLHSLALTEGEGYLANRATHDQDRKQHGIESMEVSGRDEQIYDLHHAEPLTRCSAMGSSGVTTLSVHSAPTFQSTRAPQAPTQMSSCAVETSSGILDNVIPKEQGLLLGM</sequence>
<protein>
    <submittedName>
        <fullName evidence="2">Uncharacterized protein</fullName>
    </submittedName>
</protein>
<dbReference type="EMBL" id="LR862150">
    <property type="protein sequence ID" value="CAD1832718.1"/>
    <property type="molecule type" value="Genomic_DNA"/>
</dbReference>